<evidence type="ECO:0000313" key="8">
    <source>
        <dbReference type="Proteomes" id="UP000824101"/>
    </source>
</evidence>
<evidence type="ECO:0000256" key="2">
    <source>
        <dbReference type="ARBA" id="ARBA00012224"/>
    </source>
</evidence>
<proteinExistence type="inferred from homology"/>
<dbReference type="InterPro" id="IPR015422">
    <property type="entry name" value="PyrdxlP-dep_Trfase_small"/>
</dbReference>
<dbReference type="EC" id="4.4.1.13" evidence="2"/>
<gene>
    <name evidence="7" type="ORF">IAA17_01700</name>
</gene>
<accession>A0A9D2GF35</accession>
<evidence type="ECO:0000313" key="7">
    <source>
        <dbReference type="EMBL" id="HIZ78494.1"/>
    </source>
</evidence>
<protein>
    <recommendedName>
        <fullName evidence="2">cysteine-S-conjugate beta-lyase</fullName>
        <ecNumber evidence="2">4.4.1.13</ecNumber>
    </recommendedName>
</protein>
<evidence type="ECO:0000259" key="6">
    <source>
        <dbReference type="Pfam" id="PF00155"/>
    </source>
</evidence>
<keyword evidence="7" id="KW-0808">Transferase</keyword>
<dbReference type="Gene3D" id="3.40.640.10">
    <property type="entry name" value="Type I PLP-dependent aspartate aminotransferase-like (Major domain)"/>
    <property type="match status" value="1"/>
</dbReference>
<dbReference type="SUPFAM" id="SSF53383">
    <property type="entry name" value="PLP-dependent transferases"/>
    <property type="match status" value="1"/>
</dbReference>
<evidence type="ECO:0000256" key="1">
    <source>
        <dbReference type="ARBA" id="ARBA00001933"/>
    </source>
</evidence>
<keyword evidence="4" id="KW-0456">Lyase</keyword>
<dbReference type="InterPro" id="IPR015421">
    <property type="entry name" value="PyrdxlP-dep_Trfase_major"/>
</dbReference>
<dbReference type="InterPro" id="IPR015424">
    <property type="entry name" value="PyrdxlP-dep_Trfase"/>
</dbReference>
<organism evidence="7 8">
    <name type="scientific">Candidatus Lachnoclostridium stercorigallinarum</name>
    <dbReference type="NCBI Taxonomy" id="2838634"/>
    <lineage>
        <taxon>Bacteria</taxon>
        <taxon>Bacillati</taxon>
        <taxon>Bacillota</taxon>
        <taxon>Clostridia</taxon>
        <taxon>Lachnospirales</taxon>
        <taxon>Lachnospiraceae</taxon>
    </lineage>
</organism>
<evidence type="ECO:0000256" key="3">
    <source>
        <dbReference type="ARBA" id="ARBA00022898"/>
    </source>
</evidence>
<feature type="domain" description="Aminotransferase class I/classII large" evidence="6">
    <location>
        <begin position="39"/>
        <end position="389"/>
    </location>
</feature>
<reference evidence="7" key="1">
    <citation type="journal article" date="2021" name="PeerJ">
        <title>Extensive microbial diversity within the chicken gut microbiome revealed by metagenomics and culture.</title>
        <authorList>
            <person name="Gilroy R."/>
            <person name="Ravi A."/>
            <person name="Getino M."/>
            <person name="Pursley I."/>
            <person name="Horton D.L."/>
            <person name="Alikhan N.F."/>
            <person name="Baker D."/>
            <person name="Gharbi K."/>
            <person name="Hall N."/>
            <person name="Watson M."/>
            <person name="Adriaenssens E.M."/>
            <person name="Foster-Nyarko E."/>
            <person name="Jarju S."/>
            <person name="Secka A."/>
            <person name="Antonio M."/>
            <person name="Oren A."/>
            <person name="Chaudhuri R.R."/>
            <person name="La Ragione R."/>
            <person name="Hildebrand F."/>
            <person name="Pallen M.J."/>
        </authorList>
    </citation>
    <scope>NUCLEOTIDE SEQUENCE</scope>
    <source>
        <strain evidence="7">ChiBcec1-1093</strain>
    </source>
</reference>
<evidence type="ECO:0000256" key="5">
    <source>
        <dbReference type="ARBA" id="ARBA00037974"/>
    </source>
</evidence>
<name>A0A9D2GF35_9FIRM</name>
<keyword evidence="7" id="KW-0032">Aminotransferase</keyword>
<comment type="caution">
    <text evidence="7">The sequence shown here is derived from an EMBL/GenBank/DDBJ whole genome shotgun (WGS) entry which is preliminary data.</text>
</comment>
<dbReference type="GO" id="GO:0030170">
    <property type="term" value="F:pyridoxal phosphate binding"/>
    <property type="evidence" value="ECO:0007669"/>
    <property type="project" value="InterPro"/>
</dbReference>
<dbReference type="AlphaFoldDB" id="A0A9D2GF35"/>
<dbReference type="InterPro" id="IPR051798">
    <property type="entry name" value="Class-II_PLP-Dep_Aminotrans"/>
</dbReference>
<dbReference type="PANTHER" id="PTHR43525">
    <property type="entry name" value="PROTEIN MALY"/>
    <property type="match status" value="1"/>
</dbReference>
<comment type="cofactor">
    <cofactor evidence="1">
        <name>pyridoxal 5'-phosphate</name>
        <dbReference type="ChEBI" id="CHEBI:597326"/>
    </cofactor>
</comment>
<evidence type="ECO:0000256" key="4">
    <source>
        <dbReference type="ARBA" id="ARBA00023239"/>
    </source>
</evidence>
<dbReference type="Proteomes" id="UP000824101">
    <property type="component" value="Unassembled WGS sequence"/>
</dbReference>
<dbReference type="InterPro" id="IPR004839">
    <property type="entry name" value="Aminotransferase_I/II_large"/>
</dbReference>
<dbReference type="GO" id="GO:0008483">
    <property type="term" value="F:transaminase activity"/>
    <property type="evidence" value="ECO:0007669"/>
    <property type="project" value="UniProtKB-KW"/>
</dbReference>
<sequence>IMDRRGKDAIAVDGLGRNPGFAPEPPKEGFDIIPMWVADMNFPTVPTIQEAIIERTKHPAFGYFSATDEYYDSIIKWHETRNGVTGLTKECIGYENGVLGGVISALNVYCSKGDKVLLHTPTYIGFTNCMTNNGYDMVLSPLKKDENGVWRMDFEDMEEKLKTQNIHAAVFCSPHNPCGRVWEKWEIEKAMELYKKYDVFVVSDEIWSDIILNGHKHIPTQSVSEDARMRTVAVYAPSKTFNLAGLVGSYHIIYNKWIRDRVLKESSLPHYNEMNVLSMHALIGAYKPEGYEWVDELIQVLSENVNYACDYIKEHFDGVEVSKPEGTYMLFLDCTKWCEKHGKTIEEVEKAGWDVGVAWQDGRMFHGPNAIRMNLALPLSRVQEAFERLSKYVFCD</sequence>
<dbReference type="Pfam" id="PF00155">
    <property type="entry name" value="Aminotran_1_2"/>
    <property type="match status" value="1"/>
</dbReference>
<dbReference type="PANTHER" id="PTHR43525:SF1">
    <property type="entry name" value="PROTEIN MALY"/>
    <property type="match status" value="1"/>
</dbReference>
<comment type="similarity">
    <text evidence="5">Belongs to the class-II pyridoxal-phosphate-dependent aminotransferase family. MalY/PatB cystathionine beta-lyase subfamily.</text>
</comment>
<dbReference type="EMBL" id="DXBC01000028">
    <property type="protein sequence ID" value="HIZ78494.1"/>
    <property type="molecule type" value="Genomic_DNA"/>
</dbReference>
<dbReference type="GO" id="GO:0047804">
    <property type="term" value="F:cysteine-S-conjugate beta-lyase activity"/>
    <property type="evidence" value="ECO:0007669"/>
    <property type="project" value="UniProtKB-EC"/>
</dbReference>
<dbReference type="Gene3D" id="3.90.1150.10">
    <property type="entry name" value="Aspartate Aminotransferase, domain 1"/>
    <property type="match status" value="1"/>
</dbReference>
<reference evidence="7" key="2">
    <citation type="submission" date="2021-04" db="EMBL/GenBank/DDBJ databases">
        <authorList>
            <person name="Gilroy R."/>
        </authorList>
    </citation>
    <scope>NUCLEOTIDE SEQUENCE</scope>
    <source>
        <strain evidence="7">ChiBcec1-1093</strain>
    </source>
</reference>
<dbReference type="CDD" id="cd00609">
    <property type="entry name" value="AAT_like"/>
    <property type="match status" value="1"/>
</dbReference>
<keyword evidence="3" id="KW-0663">Pyridoxal phosphate</keyword>
<feature type="non-terminal residue" evidence="7">
    <location>
        <position position="1"/>
    </location>
</feature>